<dbReference type="EMBL" id="AP012057">
    <property type="protein sequence ID" value="BAN03347.1"/>
    <property type="molecule type" value="Genomic_DNA"/>
</dbReference>
<dbReference type="GO" id="GO:0016746">
    <property type="term" value="F:acyltransferase activity"/>
    <property type="evidence" value="ECO:0007669"/>
    <property type="project" value="UniProtKB-KW"/>
</dbReference>
<reference evidence="2 3" key="1">
    <citation type="journal article" date="2013" name="Int. J. Syst. Evol. Microbiol.">
        <title>Ilumatobacter nonamiense sp. nov. and Ilumatobacter coccineum sp. nov., isolated from seashore sand.</title>
        <authorList>
            <person name="Matsumoto A."/>
            <person name="Kasai H."/>
            <person name="Matsuo Y."/>
            <person name="Shizuri Y."/>
            <person name="Ichikawa N."/>
            <person name="Fujita N."/>
            <person name="Omura S."/>
            <person name="Takahashi Y."/>
        </authorList>
    </citation>
    <scope>NUCLEOTIDE SEQUENCE [LARGE SCALE GENOMIC DNA]</scope>
    <source>
        <strain evidence="3">NBRC 103263 / KCTC 29153 / YM16-304</strain>
    </source>
</reference>
<feature type="compositionally biased region" description="Basic and acidic residues" evidence="1">
    <location>
        <begin position="224"/>
        <end position="236"/>
    </location>
</feature>
<dbReference type="PANTHER" id="PTHR23416">
    <property type="entry name" value="SIALIC ACID SYNTHASE-RELATED"/>
    <property type="match status" value="1"/>
</dbReference>
<evidence type="ECO:0000256" key="1">
    <source>
        <dbReference type="SAM" id="MobiDB-lite"/>
    </source>
</evidence>
<dbReference type="InterPro" id="IPR001451">
    <property type="entry name" value="Hexapep"/>
</dbReference>
<dbReference type="EC" id="2.3.1.-" evidence="2"/>
<keyword evidence="3" id="KW-1185">Reference proteome</keyword>
<accession>A0A6C7E9F5</accession>
<dbReference type="SUPFAM" id="SSF51161">
    <property type="entry name" value="Trimeric LpxA-like enzymes"/>
    <property type="match status" value="1"/>
</dbReference>
<dbReference type="Pfam" id="PF00132">
    <property type="entry name" value="Hexapep"/>
    <property type="match status" value="1"/>
</dbReference>
<dbReference type="RefSeq" id="WP_015442594.1">
    <property type="nucleotide sequence ID" value="NC_020520.1"/>
</dbReference>
<dbReference type="CDD" id="cd04647">
    <property type="entry name" value="LbH_MAT_like"/>
    <property type="match status" value="1"/>
</dbReference>
<dbReference type="Proteomes" id="UP000011863">
    <property type="component" value="Chromosome"/>
</dbReference>
<organism evidence="2 3">
    <name type="scientific">Ilumatobacter coccineus (strain NBRC 103263 / KCTC 29153 / YM16-304)</name>
    <dbReference type="NCBI Taxonomy" id="1313172"/>
    <lineage>
        <taxon>Bacteria</taxon>
        <taxon>Bacillati</taxon>
        <taxon>Actinomycetota</taxon>
        <taxon>Acidimicrobiia</taxon>
        <taxon>Acidimicrobiales</taxon>
        <taxon>Ilumatobacteraceae</taxon>
        <taxon>Ilumatobacter</taxon>
    </lineage>
</organism>
<keyword evidence="2" id="KW-0012">Acyltransferase</keyword>
<keyword evidence="2" id="KW-0808">Transferase</keyword>
<name>A0A6C7E9F5_ILUCY</name>
<sequence length="252" mass="26502">MMSQGPPSEQRHEVVDPQSGDMLRLADDVSLTRFTVAGLRSGSSLTIGAGSRLKDVVVKFNGVGNRIVIGEAVELTGAITVGGGTDVHIGDRSTFGRVEMVAHRSPITIGADCMFSFGIELRTTDTHAIDDADSGDRINGERSIHIGDYVWVGKNASVLKGVTIGTGGIVAKGAVVSRDVSGRAVVAGNPARTVRTNAVWTRFEGTGRWQDDAVATSYAPVVEAGERPADEQREEPTVDVAPAPMPHEVNVG</sequence>
<protein>
    <submittedName>
        <fullName evidence="2">Putative sugar acetyltransferase</fullName>
        <ecNumber evidence="2">2.3.1.-</ecNumber>
    </submittedName>
</protein>
<dbReference type="KEGG" id="aym:YM304_30330"/>
<proteinExistence type="predicted"/>
<feature type="region of interest" description="Disordered" evidence="1">
    <location>
        <begin position="223"/>
        <end position="252"/>
    </location>
</feature>
<dbReference type="Gene3D" id="2.160.10.10">
    <property type="entry name" value="Hexapeptide repeat proteins"/>
    <property type="match status" value="1"/>
</dbReference>
<gene>
    <name evidence="2" type="ORF">YM304_30330</name>
</gene>
<dbReference type="OrthoDB" id="2643438at2"/>
<dbReference type="InterPro" id="IPR051159">
    <property type="entry name" value="Hexapeptide_acetyltransf"/>
</dbReference>
<dbReference type="AlphaFoldDB" id="A0A6C7E9F5"/>
<evidence type="ECO:0000313" key="2">
    <source>
        <dbReference type="EMBL" id="BAN03347.1"/>
    </source>
</evidence>
<evidence type="ECO:0000313" key="3">
    <source>
        <dbReference type="Proteomes" id="UP000011863"/>
    </source>
</evidence>
<dbReference type="InterPro" id="IPR011004">
    <property type="entry name" value="Trimer_LpxA-like_sf"/>
</dbReference>